<name>A0A7J6Q0P4_PEROL</name>
<keyword evidence="2" id="KW-1185">Reference proteome</keyword>
<protein>
    <submittedName>
        <fullName evidence="1">Uncharacterized protein</fullName>
    </submittedName>
</protein>
<sequence>QGSLETSGEVEHCLGKYTFFFTVRETRIRYMDYEDLPGLTADAHAFGRSWDNLAVDESRRACDSLMSLLDLFKSHPRQLLRQATLGATLLTKDMKANIVGVLWFLCPSGTAMDIRVQEASTGHSTLAAQFGIPFDKVRLTSVAGGGNYGRPLNNCEEGCACNTDSAIVIHDSEGRVMWAVCANGCESSSSCPSYQSLMIRCAPLERCFIRCIFAGRDCPAGSACAAVQLGSFEDRICMYYMK</sequence>
<proteinExistence type="predicted"/>
<accession>A0A7J6Q0P4</accession>
<evidence type="ECO:0000313" key="2">
    <source>
        <dbReference type="Proteomes" id="UP000553632"/>
    </source>
</evidence>
<organism evidence="1 2">
    <name type="scientific">Perkinsus olseni</name>
    <name type="common">Perkinsus atlanticus</name>
    <dbReference type="NCBI Taxonomy" id="32597"/>
    <lineage>
        <taxon>Eukaryota</taxon>
        <taxon>Sar</taxon>
        <taxon>Alveolata</taxon>
        <taxon>Perkinsozoa</taxon>
        <taxon>Perkinsea</taxon>
        <taxon>Perkinsida</taxon>
        <taxon>Perkinsidae</taxon>
        <taxon>Perkinsus</taxon>
    </lineage>
</organism>
<dbReference type="AlphaFoldDB" id="A0A7J6Q0P4"/>
<reference evidence="1 2" key="1">
    <citation type="submission" date="2020-04" db="EMBL/GenBank/DDBJ databases">
        <title>Perkinsus olseni comparative genomics.</title>
        <authorList>
            <person name="Bogema D.R."/>
        </authorList>
    </citation>
    <scope>NUCLEOTIDE SEQUENCE [LARGE SCALE GENOMIC DNA]</scope>
    <source>
        <strain evidence="1 2">ATCC PRA-207</strain>
    </source>
</reference>
<dbReference type="Proteomes" id="UP000553632">
    <property type="component" value="Unassembled WGS sequence"/>
</dbReference>
<feature type="non-terminal residue" evidence="1">
    <location>
        <position position="1"/>
    </location>
</feature>
<evidence type="ECO:0000313" key="1">
    <source>
        <dbReference type="EMBL" id="KAF4701893.1"/>
    </source>
</evidence>
<gene>
    <name evidence="1" type="ORF">FOZ63_029006</name>
</gene>
<comment type="caution">
    <text evidence="1">The sequence shown here is derived from an EMBL/GenBank/DDBJ whole genome shotgun (WGS) entry which is preliminary data.</text>
</comment>
<dbReference type="EMBL" id="JABANO010036398">
    <property type="protein sequence ID" value="KAF4701893.1"/>
    <property type="molecule type" value="Genomic_DNA"/>
</dbReference>